<dbReference type="EMBL" id="FN653064">
    <property type="protein sequence ID" value="CBY24901.1"/>
    <property type="molecule type" value="Genomic_DNA"/>
</dbReference>
<proteinExistence type="predicted"/>
<gene>
    <name evidence="1" type="ORF">GSOID_T00013075001</name>
</gene>
<dbReference type="AlphaFoldDB" id="E4XKB3"/>
<keyword evidence="2" id="KW-1185">Reference proteome</keyword>
<sequence>MIHQTVSTFSTISTVLIVAKNRFNRSSDPRSYFTFIHVSRNKF</sequence>
<dbReference type="InParanoid" id="E4XKB3"/>
<reference evidence="1" key="1">
    <citation type="journal article" date="2010" name="Science">
        <title>Plasticity of animal genome architecture unmasked by rapid evolution of a pelagic tunicate.</title>
        <authorList>
            <person name="Denoeud F."/>
            <person name="Henriet S."/>
            <person name="Mungpakdee S."/>
            <person name="Aury J.M."/>
            <person name="Da Silva C."/>
            <person name="Brinkmann H."/>
            <person name="Mikhaleva J."/>
            <person name="Olsen L.C."/>
            <person name="Jubin C."/>
            <person name="Canestro C."/>
            <person name="Bouquet J.M."/>
            <person name="Danks G."/>
            <person name="Poulain J."/>
            <person name="Campsteijn C."/>
            <person name="Adamski M."/>
            <person name="Cross I."/>
            <person name="Yadetie F."/>
            <person name="Muffato M."/>
            <person name="Louis A."/>
            <person name="Butcher S."/>
            <person name="Tsagkogeorga G."/>
            <person name="Konrad A."/>
            <person name="Singh S."/>
            <person name="Jensen M.F."/>
            <person name="Cong E.H."/>
            <person name="Eikeseth-Otteraa H."/>
            <person name="Noel B."/>
            <person name="Anthouard V."/>
            <person name="Porcel B.M."/>
            <person name="Kachouri-Lafond R."/>
            <person name="Nishino A."/>
            <person name="Ugolini M."/>
            <person name="Chourrout P."/>
            <person name="Nishida H."/>
            <person name="Aasland R."/>
            <person name="Huzurbazar S."/>
            <person name="Westhof E."/>
            <person name="Delsuc F."/>
            <person name="Lehrach H."/>
            <person name="Reinhardt R."/>
            <person name="Weissenbach J."/>
            <person name="Roy S.W."/>
            <person name="Artiguenave F."/>
            <person name="Postlethwait J.H."/>
            <person name="Manak J.R."/>
            <person name="Thompson E.M."/>
            <person name="Jaillon O."/>
            <person name="Du Pasquier L."/>
            <person name="Boudinot P."/>
            <person name="Liberles D.A."/>
            <person name="Volff J.N."/>
            <person name="Philippe H."/>
            <person name="Lenhard B."/>
            <person name="Roest Crollius H."/>
            <person name="Wincker P."/>
            <person name="Chourrout D."/>
        </authorList>
    </citation>
    <scope>NUCLEOTIDE SEQUENCE [LARGE SCALE GENOMIC DNA]</scope>
</reference>
<name>E4XKB3_OIKDI</name>
<dbReference type="Proteomes" id="UP000001307">
    <property type="component" value="Unassembled WGS sequence"/>
</dbReference>
<evidence type="ECO:0000313" key="1">
    <source>
        <dbReference type="EMBL" id="CBY24901.1"/>
    </source>
</evidence>
<accession>E4XKB3</accession>
<evidence type="ECO:0000313" key="2">
    <source>
        <dbReference type="Proteomes" id="UP000001307"/>
    </source>
</evidence>
<protein>
    <submittedName>
        <fullName evidence="1">Uncharacterized protein</fullName>
    </submittedName>
</protein>
<organism evidence="1">
    <name type="scientific">Oikopleura dioica</name>
    <name type="common">Tunicate</name>
    <dbReference type="NCBI Taxonomy" id="34765"/>
    <lineage>
        <taxon>Eukaryota</taxon>
        <taxon>Metazoa</taxon>
        <taxon>Chordata</taxon>
        <taxon>Tunicata</taxon>
        <taxon>Appendicularia</taxon>
        <taxon>Copelata</taxon>
        <taxon>Oikopleuridae</taxon>
        <taxon>Oikopleura</taxon>
    </lineage>
</organism>